<evidence type="ECO:0000313" key="2">
    <source>
        <dbReference type="EMBL" id="EFV04724.1"/>
    </source>
</evidence>
<protein>
    <submittedName>
        <fullName evidence="2">Uncharacterized protein</fullName>
    </submittedName>
</protein>
<dbReference type="AlphaFoldDB" id="E6MNM4"/>
<accession>E6MNM4</accession>
<keyword evidence="1" id="KW-1133">Transmembrane helix</keyword>
<name>E6MNM4_9BACT</name>
<evidence type="ECO:0000256" key="1">
    <source>
        <dbReference type="SAM" id="Phobius"/>
    </source>
</evidence>
<keyword evidence="1" id="KW-0812">Transmembrane</keyword>
<sequence length="41" mass="4608">MLNGSKSQIPSDGYVVFMKLVCVSCFLLTLSLICYELFCIK</sequence>
<organism evidence="2 3">
    <name type="scientific">Segatella salivae DSM 15606</name>
    <dbReference type="NCBI Taxonomy" id="888832"/>
    <lineage>
        <taxon>Bacteria</taxon>
        <taxon>Pseudomonadati</taxon>
        <taxon>Bacteroidota</taxon>
        <taxon>Bacteroidia</taxon>
        <taxon>Bacteroidales</taxon>
        <taxon>Prevotellaceae</taxon>
        <taxon>Segatella</taxon>
    </lineage>
</organism>
<proteinExistence type="predicted"/>
<keyword evidence="1" id="KW-0472">Membrane</keyword>
<gene>
    <name evidence="2" type="ORF">HMPREF9420_1092</name>
</gene>
<dbReference type="STRING" id="888832.HMPREF9420_1092"/>
<dbReference type="EMBL" id="AEQO01000111">
    <property type="protein sequence ID" value="EFV04724.1"/>
    <property type="molecule type" value="Genomic_DNA"/>
</dbReference>
<comment type="caution">
    <text evidence="2">The sequence shown here is derived from an EMBL/GenBank/DDBJ whole genome shotgun (WGS) entry which is preliminary data.</text>
</comment>
<evidence type="ECO:0000313" key="3">
    <source>
        <dbReference type="Proteomes" id="UP000003874"/>
    </source>
</evidence>
<feature type="transmembrane region" description="Helical" evidence="1">
    <location>
        <begin position="16"/>
        <end position="38"/>
    </location>
</feature>
<keyword evidence="3" id="KW-1185">Reference proteome</keyword>
<dbReference type="Proteomes" id="UP000003874">
    <property type="component" value="Unassembled WGS sequence"/>
</dbReference>
<reference evidence="2 3" key="1">
    <citation type="submission" date="2010-12" db="EMBL/GenBank/DDBJ databases">
        <authorList>
            <person name="Muzny D."/>
            <person name="Qin X."/>
            <person name="Deng J."/>
            <person name="Jiang H."/>
            <person name="Liu Y."/>
            <person name="Qu J."/>
            <person name="Song X.-Z."/>
            <person name="Zhang L."/>
            <person name="Thornton R."/>
            <person name="Coyle M."/>
            <person name="Francisco L."/>
            <person name="Jackson L."/>
            <person name="Javaid M."/>
            <person name="Korchina V."/>
            <person name="Kovar C."/>
            <person name="Mata R."/>
            <person name="Mathew T."/>
            <person name="Ngo R."/>
            <person name="Nguyen L."/>
            <person name="Nguyen N."/>
            <person name="Okwuonu G."/>
            <person name="Ongeri F."/>
            <person name="Pham C."/>
            <person name="Simmons D."/>
            <person name="Wilczek-Boney K."/>
            <person name="Hale W."/>
            <person name="Jakkamsetti A."/>
            <person name="Pham P."/>
            <person name="Ruth R."/>
            <person name="San Lucas F."/>
            <person name="Warren J."/>
            <person name="Zhang J."/>
            <person name="Zhao Z."/>
            <person name="Zhou C."/>
            <person name="Zhu D."/>
            <person name="Lee S."/>
            <person name="Bess C."/>
            <person name="Blankenburg K."/>
            <person name="Forbes L."/>
            <person name="Fu Q."/>
            <person name="Gubbala S."/>
            <person name="Hirani K."/>
            <person name="Jayaseelan J.C."/>
            <person name="Lara F."/>
            <person name="Munidasa M."/>
            <person name="Palculict T."/>
            <person name="Patil S."/>
            <person name="Pu L.-L."/>
            <person name="Saada N."/>
            <person name="Tang L."/>
            <person name="Weissenberger G."/>
            <person name="Zhu Y."/>
            <person name="Hemphill L."/>
            <person name="Shang Y."/>
            <person name="Youmans B."/>
            <person name="Ayvaz T."/>
            <person name="Ross M."/>
            <person name="Santibanez J."/>
            <person name="Aqrawi P."/>
            <person name="Gross S."/>
            <person name="Joshi V."/>
            <person name="Fowler G."/>
            <person name="Nazareth L."/>
            <person name="Reid J."/>
            <person name="Worley K."/>
            <person name="Petrosino J."/>
            <person name="Highlander S."/>
            <person name="Gibbs R."/>
        </authorList>
    </citation>
    <scope>NUCLEOTIDE SEQUENCE [LARGE SCALE GENOMIC DNA]</scope>
    <source>
        <strain evidence="2 3">DSM 15606</strain>
    </source>
</reference>
<dbReference type="HOGENOM" id="CLU_3274695_0_0_10"/>